<dbReference type="EMBL" id="RBKV01000001">
    <property type="protein sequence ID" value="RKR93466.1"/>
    <property type="molecule type" value="Genomic_DNA"/>
</dbReference>
<organism evidence="1 2">
    <name type="scientific">Williamsia marianensis</name>
    <dbReference type="NCBI Taxonomy" id="85044"/>
    <lineage>
        <taxon>Bacteria</taxon>
        <taxon>Bacillati</taxon>
        <taxon>Actinomycetota</taxon>
        <taxon>Actinomycetes</taxon>
        <taxon>Mycobacteriales</taxon>
        <taxon>Nocardiaceae</taxon>
        <taxon>Williamsia</taxon>
    </lineage>
</organism>
<reference evidence="1 2" key="1">
    <citation type="submission" date="2018-10" db="EMBL/GenBank/DDBJ databases">
        <title>Sequencing the genomes of 1000 actinobacteria strains.</title>
        <authorList>
            <person name="Klenk H.-P."/>
        </authorList>
    </citation>
    <scope>NUCLEOTIDE SEQUENCE [LARGE SCALE GENOMIC DNA]</scope>
    <source>
        <strain evidence="1 2">DSM 44343</strain>
    </source>
</reference>
<protein>
    <submittedName>
        <fullName evidence="1">Uncharacterized protein</fullName>
    </submittedName>
</protein>
<proteinExistence type="predicted"/>
<dbReference type="Proteomes" id="UP000274762">
    <property type="component" value="Unassembled WGS sequence"/>
</dbReference>
<evidence type="ECO:0000313" key="1">
    <source>
        <dbReference type="EMBL" id="RKR93466.1"/>
    </source>
</evidence>
<sequence>MPPAKRSGAQACLRYFDVVMTFAHQSFNGLGSGQITVSSNSTASPLFRGRPIAMSVSGSQEELVSIDFCESVWLIEIRRGLAFSATGMVTDSTPFS</sequence>
<dbReference type="AlphaFoldDB" id="A0A495JWR5"/>
<name>A0A495JWR5_WILMA</name>
<evidence type="ECO:0000313" key="2">
    <source>
        <dbReference type="Proteomes" id="UP000274762"/>
    </source>
</evidence>
<gene>
    <name evidence="1" type="ORF">DFJ75_0250</name>
</gene>
<comment type="caution">
    <text evidence="1">The sequence shown here is derived from an EMBL/GenBank/DDBJ whole genome shotgun (WGS) entry which is preliminary data.</text>
</comment>
<accession>A0A495JWR5</accession>